<evidence type="ECO:0000256" key="3">
    <source>
        <dbReference type="ARBA" id="ARBA00022679"/>
    </source>
</evidence>
<dbReference type="STRING" id="4565.A0A3B6ARU3"/>
<dbReference type="SUPFAM" id="SSF56112">
    <property type="entry name" value="Protein kinase-like (PK-like)"/>
    <property type="match status" value="1"/>
</dbReference>
<dbReference type="InterPro" id="IPR017441">
    <property type="entry name" value="Protein_kinase_ATP_BS"/>
</dbReference>
<dbReference type="InterPro" id="IPR011009">
    <property type="entry name" value="Kinase-like_dom_sf"/>
</dbReference>
<dbReference type="InterPro" id="IPR008271">
    <property type="entry name" value="Ser/Thr_kinase_AS"/>
</dbReference>
<evidence type="ECO:0000313" key="18">
    <source>
        <dbReference type="Proteomes" id="UP000019116"/>
    </source>
</evidence>
<dbReference type="Gene3D" id="1.10.510.10">
    <property type="entry name" value="Transferase(Phosphotransferase) domain 1"/>
    <property type="match status" value="1"/>
</dbReference>
<protein>
    <recommendedName>
        <fullName evidence="16">Protein kinase domain-containing protein</fullName>
    </recommendedName>
</protein>
<evidence type="ECO:0000313" key="17">
    <source>
        <dbReference type="EnsemblPlants" id="TraesCS2A02G079600.1.cds1"/>
    </source>
</evidence>
<dbReference type="Pfam" id="PF12819">
    <property type="entry name" value="Malectin_like"/>
    <property type="match status" value="1"/>
</dbReference>
<dbReference type="InterPro" id="IPR001245">
    <property type="entry name" value="Ser-Thr/Tyr_kinase_cat_dom"/>
</dbReference>
<dbReference type="OrthoDB" id="678458at2759"/>
<feature type="transmembrane region" description="Helical" evidence="14">
    <location>
        <begin position="399"/>
        <end position="424"/>
    </location>
</feature>
<keyword evidence="6 12" id="KW-0547">Nucleotide-binding</keyword>
<evidence type="ECO:0000256" key="4">
    <source>
        <dbReference type="ARBA" id="ARBA00022692"/>
    </source>
</evidence>
<dbReference type="CDD" id="cd14066">
    <property type="entry name" value="STKc_IRAK"/>
    <property type="match status" value="1"/>
</dbReference>
<name>A0A3B6ARU3_WHEAT</name>
<evidence type="ECO:0000256" key="11">
    <source>
        <dbReference type="ARBA" id="ARBA00023180"/>
    </source>
</evidence>
<dbReference type="PANTHER" id="PTHR47989">
    <property type="entry name" value="OS01G0750732 PROTEIN"/>
    <property type="match status" value="1"/>
</dbReference>
<comment type="subcellular location">
    <subcellularLocation>
        <location evidence="1">Membrane</location>
        <topology evidence="1">Single-pass type I membrane protein</topology>
    </subcellularLocation>
</comment>
<dbReference type="AlphaFoldDB" id="A0A3B6ARU3"/>
<feature type="compositionally biased region" description="Low complexity" evidence="13">
    <location>
        <begin position="459"/>
        <end position="474"/>
    </location>
</feature>
<keyword evidence="8 12" id="KW-0067">ATP-binding</keyword>
<dbReference type="GO" id="GO:0005886">
    <property type="term" value="C:plasma membrane"/>
    <property type="evidence" value="ECO:0000318"/>
    <property type="project" value="GO_Central"/>
</dbReference>
<evidence type="ECO:0000256" key="10">
    <source>
        <dbReference type="ARBA" id="ARBA00023136"/>
    </source>
</evidence>
<evidence type="ECO:0000256" key="9">
    <source>
        <dbReference type="ARBA" id="ARBA00022989"/>
    </source>
</evidence>
<dbReference type="Gramene" id="TraesCS2A03G0156400.1">
    <property type="protein sequence ID" value="TraesCS2A03G0156400.1.CDS1"/>
    <property type="gene ID" value="TraesCS2A03G0156400"/>
</dbReference>
<organism evidence="17">
    <name type="scientific">Triticum aestivum</name>
    <name type="common">Wheat</name>
    <dbReference type="NCBI Taxonomy" id="4565"/>
    <lineage>
        <taxon>Eukaryota</taxon>
        <taxon>Viridiplantae</taxon>
        <taxon>Streptophyta</taxon>
        <taxon>Embryophyta</taxon>
        <taxon>Tracheophyta</taxon>
        <taxon>Spermatophyta</taxon>
        <taxon>Magnoliopsida</taxon>
        <taxon>Liliopsida</taxon>
        <taxon>Poales</taxon>
        <taxon>Poaceae</taxon>
        <taxon>BOP clade</taxon>
        <taxon>Pooideae</taxon>
        <taxon>Triticodae</taxon>
        <taxon>Triticeae</taxon>
        <taxon>Triticinae</taxon>
        <taxon>Triticum</taxon>
    </lineage>
</organism>
<dbReference type="Pfam" id="PF07714">
    <property type="entry name" value="PK_Tyr_Ser-Thr"/>
    <property type="match status" value="1"/>
</dbReference>
<keyword evidence="9 14" id="KW-1133">Transmembrane helix</keyword>
<dbReference type="Gene3D" id="3.30.200.20">
    <property type="entry name" value="Phosphorylase Kinase, domain 1"/>
    <property type="match status" value="1"/>
</dbReference>
<dbReference type="SMART" id="SM00220">
    <property type="entry name" value="S_TKc"/>
    <property type="match status" value="1"/>
</dbReference>
<evidence type="ECO:0000256" key="12">
    <source>
        <dbReference type="PROSITE-ProRule" id="PRU10141"/>
    </source>
</evidence>
<evidence type="ECO:0000256" key="14">
    <source>
        <dbReference type="SAM" id="Phobius"/>
    </source>
</evidence>
<evidence type="ECO:0000256" key="15">
    <source>
        <dbReference type="SAM" id="SignalP"/>
    </source>
</evidence>
<keyword evidence="7" id="KW-0418">Kinase</keyword>
<evidence type="ECO:0000256" key="8">
    <source>
        <dbReference type="ARBA" id="ARBA00022840"/>
    </source>
</evidence>
<dbReference type="PANTHER" id="PTHR47989:SF62">
    <property type="entry name" value="OS05G0423500 PROTEIN"/>
    <property type="match status" value="1"/>
</dbReference>
<evidence type="ECO:0000256" key="13">
    <source>
        <dbReference type="SAM" id="MobiDB-lite"/>
    </source>
</evidence>
<sequence>MAATTTDAAAAGLVLLLLISHLAVAVEVAGDPLLLACGAPAAITLPDGRVFLPDSNVSISPPHASRTTTTTASSPLYSATRVFSAEATYSLPVPRSPHRHLLLRLHFPQPAQFAVAAGDLELVSVPRPASRATRGRHRYREYLLPHRGGGLLRLLISPRPGSLALLSAVELFPAPDALLPLPLNPPEPFRLAETFYRVNAGAARGEASLNDSFWRLWEGDAAYLLNPAAARSVSVDPASVRYPAGAGPPYAAPAAVYADAQEMADAGVGNQRFNLSWAFPVDPGFRYSVRLHLCDIVGRNSTDLVFDVYINGDAVLSSFDLSGKLGLFNAYFVDFIAAVPPGSEKILLQLGPPRLSYSKPNAILNGVEIMKLGDQETVRRADTVNTAPAGSMAARKKKIAVVTAATTGGAMLITICIVGALLLFRHRRRSKKQRRSLSRLPSSSIGLHTHTGISASKVSAARSHSRPSSGPSLSIGQIRRATNDFDEGRVVGVGGFGKVYRGVLENGTAVAVKRGNPRSQQGLQEFRTEIEMLSRLRHRHLVSLIGYCHEDNEMALVYEFMAGGPLRRHLYGAPGAPATLPPLSWKQRLEACVGAAKGLHYLHTGVSEAIIHRDVKTTNILLDGSLSAKVSDFGLSMPAPAVDEAAHVSNNAVKGSFGYLDPDYLRRQTLTDKSDVYSFGVVLLEVLCARPAVDPALPREQASLVDWAMVEGRTLGGLERVMDPRLAGGVGAASLRKLGETAEKCLAEYGADRPAMGDVLWSLECALRLQEAFLSSGGEGSSGIAYGGQGSSGGWRW</sequence>
<dbReference type="SMR" id="A0A3B6ARU3"/>
<feature type="domain" description="Protein kinase" evidence="16">
    <location>
        <begin position="485"/>
        <end position="774"/>
    </location>
</feature>
<feature type="region of interest" description="Disordered" evidence="13">
    <location>
        <begin position="432"/>
        <end position="451"/>
    </location>
</feature>
<dbReference type="GO" id="GO:0004672">
    <property type="term" value="F:protein kinase activity"/>
    <property type="evidence" value="ECO:0000318"/>
    <property type="project" value="GO_Central"/>
</dbReference>
<dbReference type="PROSITE" id="PS00107">
    <property type="entry name" value="PROTEIN_KINASE_ATP"/>
    <property type="match status" value="1"/>
</dbReference>
<proteinExistence type="predicted"/>
<keyword evidence="11" id="KW-0325">Glycoprotein</keyword>
<dbReference type="Proteomes" id="UP000019116">
    <property type="component" value="Chromosome 2A"/>
</dbReference>
<keyword evidence="18" id="KW-1185">Reference proteome</keyword>
<feature type="binding site" evidence="12">
    <location>
        <position position="513"/>
    </location>
    <ligand>
        <name>ATP</name>
        <dbReference type="ChEBI" id="CHEBI:30616"/>
    </ligand>
</feature>
<keyword evidence="4 14" id="KW-0812">Transmembrane</keyword>
<feature type="chain" id="PRO_5043170984" description="Protein kinase domain-containing protein" evidence="15">
    <location>
        <begin position="26"/>
        <end position="797"/>
    </location>
</feature>
<keyword evidence="5 15" id="KW-0732">Signal</keyword>
<evidence type="ECO:0000256" key="5">
    <source>
        <dbReference type="ARBA" id="ARBA00022729"/>
    </source>
</evidence>
<evidence type="ECO:0000259" key="16">
    <source>
        <dbReference type="PROSITE" id="PS50011"/>
    </source>
</evidence>
<dbReference type="Gramene" id="TraesARI2A03G00609320.1">
    <property type="protein sequence ID" value="TraesARI2A03G00609320.1.CDS1"/>
    <property type="gene ID" value="TraesARI2A03G00609320"/>
</dbReference>
<dbReference type="InterPro" id="IPR024788">
    <property type="entry name" value="Malectin-like_Carb-bd_dom"/>
</dbReference>
<dbReference type="Gene3D" id="2.60.120.430">
    <property type="entry name" value="Galactose-binding lectin"/>
    <property type="match status" value="1"/>
</dbReference>
<dbReference type="FunFam" id="3.30.200.20:FF:000039">
    <property type="entry name" value="receptor-like protein kinase FERONIA"/>
    <property type="match status" value="1"/>
</dbReference>
<dbReference type="GO" id="GO:0005524">
    <property type="term" value="F:ATP binding"/>
    <property type="evidence" value="ECO:0007669"/>
    <property type="project" value="UniProtKB-UniRule"/>
</dbReference>
<keyword evidence="2" id="KW-0723">Serine/threonine-protein kinase</keyword>
<evidence type="ECO:0000256" key="1">
    <source>
        <dbReference type="ARBA" id="ARBA00004479"/>
    </source>
</evidence>
<dbReference type="EnsemblPlants" id="TraesCS2A02G079600.1">
    <property type="protein sequence ID" value="TraesCS2A02G079600.1.cds1"/>
    <property type="gene ID" value="TraesCS2A02G079600"/>
</dbReference>
<keyword evidence="10 14" id="KW-0472">Membrane</keyword>
<reference evidence="17" key="2">
    <citation type="submission" date="2018-10" db="UniProtKB">
        <authorList>
            <consortium name="EnsemblPlants"/>
        </authorList>
    </citation>
    <scope>IDENTIFICATION</scope>
</reference>
<dbReference type="Gramene" id="TraesCS2A02G079600.1">
    <property type="protein sequence ID" value="TraesCS2A02G079600.1.cds1"/>
    <property type="gene ID" value="TraesCS2A02G079600"/>
</dbReference>
<dbReference type="RefSeq" id="XP_044455055.1">
    <property type="nucleotide sequence ID" value="XM_044599120.1"/>
</dbReference>
<gene>
    <name evidence="17" type="primary">LOC123187296</name>
</gene>
<feature type="signal peptide" evidence="15">
    <location>
        <begin position="1"/>
        <end position="25"/>
    </location>
</feature>
<reference evidence="17" key="1">
    <citation type="submission" date="2018-08" db="EMBL/GenBank/DDBJ databases">
        <authorList>
            <person name="Rossello M."/>
        </authorList>
    </citation>
    <scope>NUCLEOTIDE SEQUENCE [LARGE SCALE GENOMIC DNA]</scope>
    <source>
        <strain evidence="17">cv. Chinese Spring</strain>
    </source>
</reference>
<dbReference type="GeneID" id="123187296"/>
<evidence type="ECO:0000256" key="2">
    <source>
        <dbReference type="ARBA" id="ARBA00022527"/>
    </source>
</evidence>
<evidence type="ECO:0000256" key="7">
    <source>
        <dbReference type="ARBA" id="ARBA00022777"/>
    </source>
</evidence>
<dbReference type="InterPro" id="IPR000719">
    <property type="entry name" value="Prot_kinase_dom"/>
</dbReference>
<accession>A0A3B6ARU3</accession>
<dbReference type="PROSITE" id="PS00108">
    <property type="entry name" value="PROTEIN_KINASE_ST"/>
    <property type="match status" value="1"/>
</dbReference>
<dbReference type="PROSITE" id="PS50011">
    <property type="entry name" value="PROTEIN_KINASE_DOM"/>
    <property type="match status" value="1"/>
</dbReference>
<feature type="region of interest" description="Disordered" evidence="13">
    <location>
        <begin position="456"/>
        <end position="477"/>
    </location>
</feature>
<dbReference type="FunFam" id="1.10.510.10:FF:000252">
    <property type="entry name" value="Receptor-like protein kinase FERONIA"/>
    <property type="match status" value="1"/>
</dbReference>
<dbReference type="GO" id="GO:0004674">
    <property type="term" value="F:protein serine/threonine kinase activity"/>
    <property type="evidence" value="ECO:0007669"/>
    <property type="project" value="UniProtKB-KW"/>
</dbReference>
<evidence type="ECO:0000256" key="6">
    <source>
        <dbReference type="ARBA" id="ARBA00022741"/>
    </source>
</evidence>
<keyword evidence="3" id="KW-0808">Transferase</keyword>